<gene>
    <name evidence="1" type="ORF">ENO26_05155</name>
</gene>
<dbReference type="EMBL" id="DSEU01000038">
    <property type="protein sequence ID" value="HEM66941.1"/>
    <property type="molecule type" value="Genomic_DNA"/>
</dbReference>
<accession>A0A7J2U2F9</accession>
<organism evidence="1">
    <name type="scientific">Ignisphaera aggregans</name>
    <dbReference type="NCBI Taxonomy" id="334771"/>
    <lineage>
        <taxon>Archaea</taxon>
        <taxon>Thermoproteota</taxon>
        <taxon>Thermoprotei</taxon>
        <taxon>Desulfurococcales</taxon>
        <taxon>Desulfurococcaceae</taxon>
        <taxon>Ignisphaera</taxon>
    </lineage>
</organism>
<comment type="caution">
    <text evidence="1">The sequence shown here is derived from an EMBL/GenBank/DDBJ whole genome shotgun (WGS) entry which is preliminary data.</text>
</comment>
<reference evidence="1" key="1">
    <citation type="journal article" date="2020" name="mSystems">
        <title>Genome- and Community-Level Interaction Insights into Carbon Utilization and Element Cycling Functions of Hydrothermarchaeota in Hydrothermal Sediment.</title>
        <authorList>
            <person name="Zhou Z."/>
            <person name="Liu Y."/>
            <person name="Xu W."/>
            <person name="Pan J."/>
            <person name="Luo Z.H."/>
            <person name="Li M."/>
        </authorList>
    </citation>
    <scope>NUCLEOTIDE SEQUENCE [LARGE SCALE GENOMIC DNA]</scope>
    <source>
        <strain evidence="1">SpSt-125</strain>
    </source>
</reference>
<protein>
    <submittedName>
        <fullName evidence="1">Uncharacterized protein</fullName>
    </submittedName>
</protein>
<sequence>MDISKGALHNYLHSVRRVPDEVVQKVLQYLDESEFREIVQGVDLLKATGIVKESGAIDYSLALQVLALVAGDEYLKNAIIQFCYHEI</sequence>
<evidence type="ECO:0000313" key="1">
    <source>
        <dbReference type="EMBL" id="HEM66941.1"/>
    </source>
</evidence>
<proteinExistence type="predicted"/>
<name>A0A7J2U2F9_9CREN</name>
<dbReference type="AlphaFoldDB" id="A0A7J2U2F9"/>